<protein>
    <submittedName>
        <fullName evidence="2">Uncharacterized protein</fullName>
    </submittedName>
</protein>
<dbReference type="Proteomes" id="UP000595437">
    <property type="component" value="Chromosome 2"/>
</dbReference>
<gene>
    <name evidence="2" type="ORF">FKW44_003091</name>
</gene>
<organism evidence="2 3">
    <name type="scientific">Caligus rogercresseyi</name>
    <name type="common">Sea louse</name>
    <dbReference type="NCBI Taxonomy" id="217165"/>
    <lineage>
        <taxon>Eukaryota</taxon>
        <taxon>Metazoa</taxon>
        <taxon>Ecdysozoa</taxon>
        <taxon>Arthropoda</taxon>
        <taxon>Crustacea</taxon>
        <taxon>Multicrustacea</taxon>
        <taxon>Hexanauplia</taxon>
        <taxon>Copepoda</taxon>
        <taxon>Siphonostomatoida</taxon>
        <taxon>Caligidae</taxon>
        <taxon>Caligus</taxon>
    </lineage>
</organism>
<evidence type="ECO:0000313" key="3">
    <source>
        <dbReference type="Proteomes" id="UP000595437"/>
    </source>
</evidence>
<sequence length="105" mass="11009">MGNVGDCPGRNLFGGAPPKKSPIFYSKTTNFQVSGLVAEAPLPPGQLAAVCVSETNNESVFHKLQITSQSLFLPDAAPELSSAPDAAGCGCGFVRPGRKSRQDRF</sequence>
<keyword evidence="3" id="KW-1185">Reference proteome</keyword>
<proteinExistence type="predicted"/>
<name>A0A7T8KL32_CALRO</name>
<dbReference type="EMBL" id="CP045891">
    <property type="protein sequence ID" value="QQP57930.1"/>
    <property type="molecule type" value="Genomic_DNA"/>
</dbReference>
<accession>A0A7T8KL32</accession>
<dbReference type="AlphaFoldDB" id="A0A7T8KL32"/>
<feature type="region of interest" description="Disordered" evidence="1">
    <location>
        <begin position="1"/>
        <end position="21"/>
    </location>
</feature>
<evidence type="ECO:0000256" key="1">
    <source>
        <dbReference type="SAM" id="MobiDB-lite"/>
    </source>
</evidence>
<reference evidence="3" key="1">
    <citation type="submission" date="2021-01" db="EMBL/GenBank/DDBJ databases">
        <title>Caligus Genome Assembly.</title>
        <authorList>
            <person name="Gallardo-Escarate C."/>
        </authorList>
    </citation>
    <scope>NUCLEOTIDE SEQUENCE [LARGE SCALE GENOMIC DNA]</scope>
</reference>
<evidence type="ECO:0000313" key="2">
    <source>
        <dbReference type="EMBL" id="QQP57930.1"/>
    </source>
</evidence>